<evidence type="ECO:0000256" key="3">
    <source>
        <dbReference type="ARBA" id="ARBA00022475"/>
    </source>
</evidence>
<dbReference type="InterPro" id="IPR035906">
    <property type="entry name" value="MetI-like_sf"/>
</dbReference>
<keyword evidence="2 8" id="KW-0813">Transport</keyword>
<dbReference type="Pfam" id="PF00528">
    <property type="entry name" value="BPD_transp_1"/>
    <property type="match status" value="1"/>
</dbReference>
<keyword evidence="3" id="KW-1003">Cell membrane</keyword>
<comment type="caution">
    <text evidence="10">The sequence shown here is derived from an EMBL/GenBank/DDBJ whole genome shotgun (WGS) entry which is preliminary data.</text>
</comment>
<evidence type="ECO:0000256" key="1">
    <source>
        <dbReference type="ARBA" id="ARBA00004651"/>
    </source>
</evidence>
<organism evidence="10 11">
    <name type="scientific">Bifidobacterium choloepi</name>
    <dbReference type="NCBI Taxonomy" id="2614131"/>
    <lineage>
        <taxon>Bacteria</taxon>
        <taxon>Bacillati</taxon>
        <taxon>Actinomycetota</taxon>
        <taxon>Actinomycetes</taxon>
        <taxon>Bifidobacteriales</taxon>
        <taxon>Bifidobacteriaceae</taxon>
        <taxon>Bifidobacterium</taxon>
    </lineage>
</organism>
<evidence type="ECO:0000313" key="10">
    <source>
        <dbReference type="EMBL" id="NEG69597.1"/>
    </source>
</evidence>
<evidence type="ECO:0000256" key="5">
    <source>
        <dbReference type="ARBA" id="ARBA00022970"/>
    </source>
</evidence>
<dbReference type="InterPro" id="IPR000515">
    <property type="entry name" value="MetI-like"/>
</dbReference>
<feature type="transmembrane region" description="Helical" evidence="8">
    <location>
        <begin position="217"/>
        <end position="238"/>
    </location>
</feature>
<keyword evidence="5" id="KW-0029">Amino-acid transport</keyword>
<dbReference type="PANTHER" id="PTHR30614">
    <property type="entry name" value="MEMBRANE COMPONENT OF AMINO ACID ABC TRANSPORTER"/>
    <property type="match status" value="1"/>
</dbReference>
<dbReference type="EMBL" id="VYSG01000001">
    <property type="protein sequence ID" value="NEG69597.1"/>
    <property type="molecule type" value="Genomic_DNA"/>
</dbReference>
<dbReference type="Gene3D" id="1.10.3720.10">
    <property type="entry name" value="MetI-like"/>
    <property type="match status" value="1"/>
</dbReference>
<dbReference type="PROSITE" id="PS50928">
    <property type="entry name" value="ABC_TM1"/>
    <property type="match status" value="1"/>
</dbReference>
<dbReference type="InterPro" id="IPR010065">
    <property type="entry name" value="AA_ABC_transptr_permease_3TM"/>
</dbReference>
<dbReference type="GO" id="GO:0015184">
    <property type="term" value="F:L-cystine transmembrane transporter activity"/>
    <property type="evidence" value="ECO:0007669"/>
    <property type="project" value="TreeGrafter"/>
</dbReference>
<feature type="transmembrane region" description="Helical" evidence="8">
    <location>
        <begin position="184"/>
        <end position="205"/>
    </location>
</feature>
<evidence type="ECO:0000256" key="6">
    <source>
        <dbReference type="ARBA" id="ARBA00022989"/>
    </source>
</evidence>
<accession>A0A6I5MZ82</accession>
<feature type="transmembrane region" description="Helical" evidence="8">
    <location>
        <begin position="73"/>
        <end position="95"/>
    </location>
</feature>
<feature type="domain" description="ABC transmembrane type-1" evidence="9">
    <location>
        <begin position="37"/>
        <end position="239"/>
    </location>
</feature>
<comment type="similarity">
    <text evidence="8">Belongs to the binding-protein-dependent transport system permease family.</text>
</comment>
<feature type="transmembrane region" description="Helical" evidence="8">
    <location>
        <begin position="40"/>
        <end position="61"/>
    </location>
</feature>
<sequence>MIRLVPLAGLAPVAQLSQNTLRGDGFVNDLVQILAVVPASLLRAVIILALSIFFGTILALLAQHRIPVVTQVIHVYVSFFRGVPVLVQLMFWYYFLPQLVGAALRTAGLPGTGADDLSADAILIFTYVLCFSAYLTETATAALNSVPAEQRQLAASLGYSPWQATLRVVLPQAALYALPNICNMFVMLVKVLSLGFTIAVVDIFAEAKIIAGFYGDYIVVYTADALVFWGLCIVLTIASNHVIRATGSRRGVADFELA</sequence>
<dbReference type="GO" id="GO:0043190">
    <property type="term" value="C:ATP-binding cassette (ABC) transporter complex"/>
    <property type="evidence" value="ECO:0007669"/>
    <property type="project" value="InterPro"/>
</dbReference>
<reference evidence="10 11" key="1">
    <citation type="submission" date="2019-09" db="EMBL/GenBank/DDBJ databases">
        <title>Phylogenetic characterization of a novel taxon of the genus Bifidobacterium: Bifidobacterium choloepi sp. nov.</title>
        <authorList>
            <person name="Modesto M."/>
            <person name="Satti M."/>
        </authorList>
    </citation>
    <scope>NUCLEOTIDE SEQUENCE [LARGE SCALE GENOMIC DNA]</scope>
    <source>
        <strain evidence="10 11">BRDM6</strain>
    </source>
</reference>
<comment type="subcellular location">
    <subcellularLocation>
        <location evidence="1 8">Cell membrane</location>
        <topology evidence="1 8">Multi-pass membrane protein</topology>
    </subcellularLocation>
</comment>
<evidence type="ECO:0000256" key="4">
    <source>
        <dbReference type="ARBA" id="ARBA00022692"/>
    </source>
</evidence>
<dbReference type="CDD" id="cd06261">
    <property type="entry name" value="TM_PBP2"/>
    <property type="match status" value="1"/>
</dbReference>
<gene>
    <name evidence="10" type="ORF">F6S87_02965</name>
</gene>
<evidence type="ECO:0000259" key="9">
    <source>
        <dbReference type="PROSITE" id="PS50928"/>
    </source>
</evidence>
<dbReference type="RefSeq" id="WP_163227145.1">
    <property type="nucleotide sequence ID" value="NZ_VYSG01000001.1"/>
</dbReference>
<evidence type="ECO:0000256" key="8">
    <source>
        <dbReference type="RuleBase" id="RU363032"/>
    </source>
</evidence>
<name>A0A6I5MZ82_9BIFI</name>
<evidence type="ECO:0000256" key="7">
    <source>
        <dbReference type="ARBA" id="ARBA00023136"/>
    </source>
</evidence>
<proteinExistence type="inferred from homology"/>
<dbReference type="NCBIfam" id="TIGR01726">
    <property type="entry name" value="HEQRo_perm_3TM"/>
    <property type="match status" value="1"/>
</dbReference>
<dbReference type="InterPro" id="IPR043429">
    <property type="entry name" value="ArtM/GltK/GlnP/TcyL/YhdX-like"/>
</dbReference>
<keyword evidence="11" id="KW-1185">Reference proteome</keyword>
<keyword evidence="7 8" id="KW-0472">Membrane</keyword>
<keyword evidence="4 8" id="KW-0812">Transmembrane</keyword>
<evidence type="ECO:0000256" key="2">
    <source>
        <dbReference type="ARBA" id="ARBA00022448"/>
    </source>
</evidence>
<dbReference type="AlphaFoldDB" id="A0A6I5MZ82"/>
<keyword evidence="6 8" id="KW-1133">Transmembrane helix</keyword>
<dbReference type="SUPFAM" id="SSF161098">
    <property type="entry name" value="MetI-like"/>
    <property type="match status" value="1"/>
</dbReference>
<dbReference type="Proteomes" id="UP000469292">
    <property type="component" value="Unassembled WGS sequence"/>
</dbReference>
<dbReference type="PANTHER" id="PTHR30614:SF0">
    <property type="entry name" value="L-CYSTINE TRANSPORT SYSTEM PERMEASE PROTEIN TCYL"/>
    <property type="match status" value="1"/>
</dbReference>
<evidence type="ECO:0000313" key="11">
    <source>
        <dbReference type="Proteomes" id="UP000469292"/>
    </source>
</evidence>
<protein>
    <submittedName>
        <fullName evidence="10">ABC transporter permease subunit</fullName>
    </submittedName>
</protein>